<reference evidence="2" key="1">
    <citation type="journal article" date="2023" name="Genome Biol. Evol.">
        <title>First Whole Genome Sequence and Flow Cytometry Genome Size Data for the Lichen-Forming Fungus Ramalina farinacea (Ascomycota).</title>
        <authorList>
            <person name="Llewellyn T."/>
            <person name="Mian S."/>
            <person name="Hill R."/>
            <person name="Leitch I.J."/>
            <person name="Gaya E."/>
        </authorList>
    </citation>
    <scope>NUCLEOTIDE SEQUENCE</scope>
    <source>
        <strain evidence="2">LIQ254RAFAR</strain>
    </source>
</reference>
<dbReference type="GO" id="GO:0070124">
    <property type="term" value="P:mitochondrial translational initiation"/>
    <property type="evidence" value="ECO:0007669"/>
    <property type="project" value="TreeGrafter"/>
</dbReference>
<dbReference type="Proteomes" id="UP001161017">
    <property type="component" value="Unassembled WGS sequence"/>
</dbReference>
<dbReference type="AlphaFoldDB" id="A0AA43QR54"/>
<evidence type="ECO:0000313" key="3">
    <source>
        <dbReference type="Proteomes" id="UP001161017"/>
    </source>
</evidence>
<comment type="caution">
    <text evidence="2">The sequence shown here is derived from an EMBL/GenBank/DDBJ whole genome shotgun (WGS) entry which is preliminary data.</text>
</comment>
<evidence type="ECO:0000256" key="1">
    <source>
        <dbReference type="SAM" id="MobiDB-lite"/>
    </source>
</evidence>
<dbReference type="PANTHER" id="PTHR28058:SF1">
    <property type="entry name" value="SMALL RIBOSOMAL SUBUNIT PROTEIN BS1M"/>
    <property type="match status" value="1"/>
</dbReference>
<gene>
    <name evidence="2" type="ORF">OHK93_008131</name>
</gene>
<dbReference type="GO" id="GO:0005763">
    <property type="term" value="C:mitochondrial small ribosomal subunit"/>
    <property type="evidence" value="ECO:0007669"/>
    <property type="project" value="TreeGrafter"/>
</dbReference>
<dbReference type="Pfam" id="PF11709">
    <property type="entry name" value="Mit_ribos_Mrp51"/>
    <property type="match status" value="1"/>
</dbReference>
<organism evidence="2 3">
    <name type="scientific">Ramalina farinacea</name>
    <dbReference type="NCBI Taxonomy" id="258253"/>
    <lineage>
        <taxon>Eukaryota</taxon>
        <taxon>Fungi</taxon>
        <taxon>Dikarya</taxon>
        <taxon>Ascomycota</taxon>
        <taxon>Pezizomycotina</taxon>
        <taxon>Lecanoromycetes</taxon>
        <taxon>OSLEUM clade</taxon>
        <taxon>Lecanoromycetidae</taxon>
        <taxon>Lecanorales</taxon>
        <taxon>Lecanorineae</taxon>
        <taxon>Ramalinaceae</taxon>
        <taxon>Ramalina</taxon>
    </lineage>
</organism>
<accession>A0AA43QR54</accession>
<protein>
    <submittedName>
        <fullName evidence="2">Uncharacterized protein</fullName>
    </submittedName>
</protein>
<feature type="region of interest" description="Disordered" evidence="1">
    <location>
        <begin position="391"/>
        <end position="460"/>
    </location>
</feature>
<dbReference type="EMBL" id="JAPUFD010000008">
    <property type="protein sequence ID" value="MDI1488855.1"/>
    <property type="molecule type" value="Genomic_DNA"/>
</dbReference>
<keyword evidence="3" id="KW-1185">Reference proteome</keyword>
<feature type="compositionally biased region" description="Basic and acidic residues" evidence="1">
    <location>
        <begin position="435"/>
        <end position="444"/>
    </location>
</feature>
<name>A0AA43QR54_9LECA</name>
<feature type="region of interest" description="Disordered" evidence="1">
    <location>
        <begin position="264"/>
        <end position="302"/>
    </location>
</feature>
<dbReference type="InterPro" id="IPR016712">
    <property type="entry name" value="Rbsml_bS1m-like"/>
</dbReference>
<evidence type="ECO:0000313" key="2">
    <source>
        <dbReference type="EMBL" id="MDI1488855.1"/>
    </source>
</evidence>
<dbReference type="GO" id="GO:0003735">
    <property type="term" value="F:structural constituent of ribosome"/>
    <property type="evidence" value="ECO:0007669"/>
    <property type="project" value="TreeGrafter"/>
</dbReference>
<dbReference type="PANTHER" id="PTHR28058">
    <property type="entry name" value="37S RIBOSOMAL PROTEIN MRP51, MITOCHONDRIAL"/>
    <property type="match status" value="1"/>
</dbReference>
<proteinExistence type="predicted"/>
<sequence length="460" mass="51242">MSMSRISPTANLLRSSRLFALPPQVAPRSSSDAGAIRATADSDTATLPHPIHAAIETSESALGRGDWGLKRSLPLKSTTKPSSPNLFIENIDSIDHITDFGSANDHTRTLEKWQETALSLSRYAQNDKEALSSVFESKTDNTYAANRASAKNRWKFRGPWLAGQSRGDFDDYVQKRLRKKIPGFREYLRRILLSKKMADQRQAMLEEEGFDTEAQEITITDSELDEFIKQLRKNTSTSRLEGYVQDFLDLPREESQRASQIHQDIQTSGPPATHPSAGLSYLRSHSHTFNHPTYGPQDNKPPVQARVLAPQEYQKGRKRSHAVFGIAGVVANDSRATFTRSVEEDDVAILDPDKPGGGKVWLQLRKATINPQGRIELGNQRAERNALHAAGIEQPPNAPAAASPAPNTLNMPDQPPSRVRYRHGQTYGLESMGVPKREKPKPFNDESDLMDVMGKVFKQK</sequence>